<evidence type="ECO:0000313" key="4">
    <source>
        <dbReference type="Proteomes" id="UP001501020"/>
    </source>
</evidence>
<dbReference type="RefSeq" id="WP_344268872.1">
    <property type="nucleotide sequence ID" value="NZ_BAAAMR010000033.1"/>
</dbReference>
<accession>A0ABP5L9M3</accession>
<keyword evidence="2" id="KW-0812">Transmembrane</keyword>
<dbReference type="EMBL" id="BAAAMR010000033">
    <property type="protein sequence ID" value="GAA2141852.1"/>
    <property type="molecule type" value="Genomic_DNA"/>
</dbReference>
<organism evidence="3 4">
    <name type="scientific">Actinomadura napierensis</name>
    <dbReference type="NCBI Taxonomy" id="267854"/>
    <lineage>
        <taxon>Bacteria</taxon>
        <taxon>Bacillati</taxon>
        <taxon>Actinomycetota</taxon>
        <taxon>Actinomycetes</taxon>
        <taxon>Streptosporangiales</taxon>
        <taxon>Thermomonosporaceae</taxon>
        <taxon>Actinomadura</taxon>
    </lineage>
</organism>
<dbReference type="PANTHER" id="PTHR34703">
    <property type="entry name" value="ANTIPORTER SUBUNIT MNHG2-RELATED"/>
    <property type="match status" value="1"/>
</dbReference>
<gene>
    <name evidence="3" type="ORF">GCM10009727_39650</name>
</gene>
<protein>
    <recommendedName>
        <fullName evidence="5">Monovalent cation/H(+) antiporter subunit G</fullName>
    </recommendedName>
</protein>
<sequence>MTAAFTAAFLLLGAGASLSAGLGLLRLPDLFTRMHAATKSQAVGLLLVLVGVGIRFPTIEVITSLVLVALLQIITVPVAAHLVGRAAYRTGRVDRDLLHVDELERALESSGDDPPGTG</sequence>
<evidence type="ECO:0008006" key="5">
    <source>
        <dbReference type="Google" id="ProtNLM"/>
    </source>
</evidence>
<dbReference type="NCBIfam" id="NF009314">
    <property type="entry name" value="PRK12674.1-2"/>
    <property type="match status" value="1"/>
</dbReference>
<reference evidence="4" key="1">
    <citation type="journal article" date="2019" name="Int. J. Syst. Evol. Microbiol.">
        <title>The Global Catalogue of Microorganisms (GCM) 10K type strain sequencing project: providing services to taxonomists for standard genome sequencing and annotation.</title>
        <authorList>
            <consortium name="The Broad Institute Genomics Platform"/>
            <consortium name="The Broad Institute Genome Sequencing Center for Infectious Disease"/>
            <person name="Wu L."/>
            <person name="Ma J."/>
        </authorList>
    </citation>
    <scope>NUCLEOTIDE SEQUENCE [LARGE SCALE GENOMIC DNA]</scope>
    <source>
        <strain evidence="4">JCM 13850</strain>
    </source>
</reference>
<evidence type="ECO:0000313" key="3">
    <source>
        <dbReference type="EMBL" id="GAA2141852.1"/>
    </source>
</evidence>
<comment type="similarity">
    <text evidence="1">Belongs to the CPA3 antiporters (TC 2.A.63) subunit G family.</text>
</comment>
<dbReference type="Proteomes" id="UP001501020">
    <property type="component" value="Unassembled WGS sequence"/>
</dbReference>
<name>A0ABP5L9M3_9ACTN</name>
<keyword evidence="2" id="KW-1133">Transmembrane helix</keyword>
<keyword evidence="2" id="KW-0472">Membrane</keyword>
<keyword evidence="4" id="KW-1185">Reference proteome</keyword>
<comment type="caution">
    <text evidence="3">The sequence shown here is derived from an EMBL/GenBank/DDBJ whole genome shotgun (WGS) entry which is preliminary data.</text>
</comment>
<dbReference type="InterPro" id="IPR005133">
    <property type="entry name" value="PhaG_MnhG_YufB"/>
</dbReference>
<dbReference type="NCBIfam" id="TIGR01300">
    <property type="entry name" value="CPA3_mnhG_phaG"/>
    <property type="match status" value="1"/>
</dbReference>
<evidence type="ECO:0000256" key="2">
    <source>
        <dbReference type="SAM" id="Phobius"/>
    </source>
</evidence>
<proteinExistence type="inferred from homology"/>
<evidence type="ECO:0000256" key="1">
    <source>
        <dbReference type="ARBA" id="ARBA00008404"/>
    </source>
</evidence>
<dbReference type="PANTHER" id="PTHR34703:SF1">
    <property type="entry name" value="ANTIPORTER SUBUNIT MNHG2-RELATED"/>
    <property type="match status" value="1"/>
</dbReference>
<feature type="transmembrane region" description="Helical" evidence="2">
    <location>
        <begin position="43"/>
        <end position="71"/>
    </location>
</feature>
<dbReference type="Pfam" id="PF03334">
    <property type="entry name" value="PhaG_MnhG_YufB"/>
    <property type="match status" value="1"/>
</dbReference>